<evidence type="ECO:0000313" key="5">
    <source>
        <dbReference type="EMBL" id="VDN42649.1"/>
    </source>
</evidence>
<dbReference type="InterPro" id="IPR007274">
    <property type="entry name" value="Cop_transporter"/>
</dbReference>
<keyword evidence="4" id="KW-0187">Copper transport</keyword>
<keyword evidence="4" id="KW-0186">Copper</keyword>
<reference evidence="7" key="1">
    <citation type="submission" date="2016-06" db="UniProtKB">
        <authorList>
            <consortium name="WormBaseParasite"/>
        </authorList>
    </citation>
    <scope>IDENTIFICATION</scope>
</reference>
<proteinExistence type="inferred from homology"/>
<gene>
    <name evidence="5" type="ORF">GPUH_LOCUS24292</name>
</gene>
<keyword evidence="4" id="KW-0813">Transport</keyword>
<evidence type="ECO:0000256" key="2">
    <source>
        <dbReference type="ARBA" id="ARBA00022989"/>
    </source>
</evidence>
<dbReference type="Proteomes" id="UP000271098">
    <property type="component" value="Unassembled WGS sequence"/>
</dbReference>
<dbReference type="PANTHER" id="PTHR12483">
    <property type="entry name" value="SOLUTE CARRIER FAMILY 31 COPPER TRANSPORTERS"/>
    <property type="match status" value="1"/>
</dbReference>
<accession>A0A183ETJ9</accession>
<reference evidence="5 6" key="2">
    <citation type="submission" date="2018-11" db="EMBL/GenBank/DDBJ databases">
        <authorList>
            <consortium name="Pathogen Informatics"/>
        </authorList>
    </citation>
    <scope>NUCLEOTIDE SEQUENCE [LARGE SCALE GENOMIC DNA]</scope>
</reference>
<evidence type="ECO:0000256" key="4">
    <source>
        <dbReference type="RuleBase" id="RU367022"/>
    </source>
</evidence>
<evidence type="ECO:0000256" key="3">
    <source>
        <dbReference type="ARBA" id="ARBA00023136"/>
    </source>
</evidence>
<dbReference type="EMBL" id="UYRT01100660">
    <property type="protein sequence ID" value="VDN42649.1"/>
    <property type="molecule type" value="Genomic_DNA"/>
</dbReference>
<evidence type="ECO:0000256" key="1">
    <source>
        <dbReference type="ARBA" id="ARBA00022692"/>
    </source>
</evidence>
<protein>
    <recommendedName>
        <fullName evidence="4">Copper transport protein</fullName>
    </recommendedName>
</protein>
<dbReference type="PANTHER" id="PTHR12483:SF106">
    <property type="entry name" value="COPPER TRANSPORT PROTEIN"/>
    <property type="match status" value="1"/>
</dbReference>
<organism evidence="7">
    <name type="scientific">Gongylonema pulchrum</name>
    <dbReference type="NCBI Taxonomy" id="637853"/>
    <lineage>
        <taxon>Eukaryota</taxon>
        <taxon>Metazoa</taxon>
        <taxon>Ecdysozoa</taxon>
        <taxon>Nematoda</taxon>
        <taxon>Chromadorea</taxon>
        <taxon>Rhabditida</taxon>
        <taxon>Spirurina</taxon>
        <taxon>Spiruromorpha</taxon>
        <taxon>Spiruroidea</taxon>
        <taxon>Gongylonematidae</taxon>
        <taxon>Gongylonema</taxon>
    </lineage>
</organism>
<name>A0A183ETJ9_9BILA</name>
<keyword evidence="4" id="KW-0406">Ion transport</keyword>
<keyword evidence="2 4" id="KW-1133">Transmembrane helix</keyword>
<dbReference type="WBParaSite" id="GPUH_0002432001-mRNA-1">
    <property type="protein sequence ID" value="GPUH_0002432001-mRNA-1"/>
    <property type="gene ID" value="GPUH_0002432001"/>
</dbReference>
<comment type="subcellular location">
    <subcellularLocation>
        <location evidence="4">Membrane</location>
        <topology evidence="4">Multi-pass membrane protein</topology>
    </subcellularLocation>
</comment>
<keyword evidence="3 4" id="KW-0472">Membrane</keyword>
<feature type="transmembrane region" description="Helical" evidence="4">
    <location>
        <begin position="94"/>
        <end position="125"/>
    </location>
</feature>
<evidence type="ECO:0000313" key="6">
    <source>
        <dbReference type="Proteomes" id="UP000271098"/>
    </source>
</evidence>
<evidence type="ECO:0000313" key="7">
    <source>
        <dbReference type="WBParaSite" id="GPUH_0002432001-mRNA-1"/>
    </source>
</evidence>
<dbReference type="AlphaFoldDB" id="A0A183ETJ9"/>
<keyword evidence="6" id="KW-1185">Reference proteome</keyword>
<sequence>MLSVVDELGEVDFSCHRFSALRLHFARNHAVEQRNEPVHSTIVVHDSSEHVDSVSNEQSILFSPLLRFSGIRALSQLFTCYRIVQSTLYFAQVLLAYTLMLIAMTFNVWLILGIVFGEAIGYFLFFSEPSFDVNIDSCC</sequence>
<dbReference type="Pfam" id="PF04145">
    <property type="entry name" value="Ctr"/>
    <property type="match status" value="1"/>
</dbReference>
<dbReference type="GO" id="GO:0016020">
    <property type="term" value="C:membrane"/>
    <property type="evidence" value="ECO:0007669"/>
    <property type="project" value="UniProtKB-SubCell"/>
</dbReference>
<comment type="similarity">
    <text evidence="4">Belongs to the copper transporter (Ctr) (TC 1.A.56) family. SLC31A subfamily.</text>
</comment>
<dbReference type="GO" id="GO:0005375">
    <property type="term" value="F:copper ion transmembrane transporter activity"/>
    <property type="evidence" value="ECO:0007669"/>
    <property type="project" value="UniProtKB-UniRule"/>
</dbReference>
<dbReference type="OrthoDB" id="161814at2759"/>
<keyword evidence="1 4" id="KW-0812">Transmembrane</keyword>